<proteinExistence type="predicted"/>
<accession>A0ACB6QRG7</accession>
<comment type="caution">
    <text evidence="1">The sequence shown here is derived from an EMBL/GenBank/DDBJ whole genome shotgun (WGS) entry which is preliminary data.</text>
</comment>
<name>A0ACB6QRG7_9PLEO</name>
<dbReference type="EMBL" id="MU003511">
    <property type="protein sequence ID" value="KAF2469573.1"/>
    <property type="molecule type" value="Genomic_DNA"/>
</dbReference>
<protein>
    <submittedName>
        <fullName evidence="1">Beta-lactamase/transpeptidase-like protein</fullName>
    </submittedName>
</protein>
<dbReference type="Proteomes" id="UP000799755">
    <property type="component" value="Unassembled WGS sequence"/>
</dbReference>
<sequence length="191" mass="21812">MCYCFHDQAAYYQGFQRGVVLYDWAILRPVRVRFCGIINHTVRLTNSYGPLEALLTTVACLQAVEAGILELDKDVSNVLPEVGKYGIMTAFDEEKNEGVVEKHKTPITLRDILSHTSGYEYDWFSPLLAKWRQSRNEQPWTGPTVEHKTTLPLLFEPGTSFRYSGGPDWAGKMIERVTGKTLEAFMRQKVF</sequence>
<reference evidence="1" key="1">
    <citation type="journal article" date="2020" name="Stud. Mycol.">
        <title>101 Dothideomycetes genomes: a test case for predicting lifestyles and emergence of pathogens.</title>
        <authorList>
            <person name="Haridas S."/>
            <person name="Albert R."/>
            <person name="Binder M."/>
            <person name="Bloem J."/>
            <person name="Labutti K."/>
            <person name="Salamov A."/>
            <person name="Andreopoulos B."/>
            <person name="Baker S."/>
            <person name="Barry K."/>
            <person name="Bills G."/>
            <person name="Bluhm B."/>
            <person name="Cannon C."/>
            <person name="Castanera R."/>
            <person name="Culley D."/>
            <person name="Daum C."/>
            <person name="Ezra D."/>
            <person name="Gonzalez J."/>
            <person name="Henrissat B."/>
            <person name="Kuo A."/>
            <person name="Liang C."/>
            <person name="Lipzen A."/>
            <person name="Lutzoni F."/>
            <person name="Magnuson J."/>
            <person name="Mondo S."/>
            <person name="Nolan M."/>
            <person name="Ohm R."/>
            <person name="Pangilinan J."/>
            <person name="Park H.-J."/>
            <person name="Ramirez L."/>
            <person name="Alfaro M."/>
            <person name="Sun H."/>
            <person name="Tritt A."/>
            <person name="Yoshinaga Y."/>
            <person name="Zwiers L.-H."/>
            <person name="Turgeon B."/>
            <person name="Goodwin S."/>
            <person name="Spatafora J."/>
            <person name="Crous P."/>
            <person name="Grigoriev I."/>
        </authorList>
    </citation>
    <scope>NUCLEOTIDE SEQUENCE</scope>
    <source>
        <strain evidence="1">ATCC 200398</strain>
    </source>
</reference>
<keyword evidence="2" id="KW-1185">Reference proteome</keyword>
<evidence type="ECO:0000313" key="1">
    <source>
        <dbReference type="EMBL" id="KAF2469573.1"/>
    </source>
</evidence>
<organism evidence="1 2">
    <name type="scientific">Lindgomyces ingoldianus</name>
    <dbReference type="NCBI Taxonomy" id="673940"/>
    <lineage>
        <taxon>Eukaryota</taxon>
        <taxon>Fungi</taxon>
        <taxon>Dikarya</taxon>
        <taxon>Ascomycota</taxon>
        <taxon>Pezizomycotina</taxon>
        <taxon>Dothideomycetes</taxon>
        <taxon>Pleosporomycetidae</taxon>
        <taxon>Pleosporales</taxon>
        <taxon>Lindgomycetaceae</taxon>
        <taxon>Lindgomyces</taxon>
    </lineage>
</organism>
<gene>
    <name evidence="1" type="ORF">BDR25DRAFT_315180</name>
</gene>
<evidence type="ECO:0000313" key="2">
    <source>
        <dbReference type="Proteomes" id="UP000799755"/>
    </source>
</evidence>